<dbReference type="GO" id="GO:0006265">
    <property type="term" value="P:DNA topological change"/>
    <property type="evidence" value="ECO:0007669"/>
    <property type="project" value="InterPro"/>
</dbReference>
<feature type="non-terminal residue" evidence="5">
    <location>
        <position position="43"/>
    </location>
</feature>
<dbReference type="EC" id="5.6.2.2" evidence="2"/>
<protein>
    <recommendedName>
        <fullName evidence="2">DNA topoisomerase (ATP-hydrolyzing)</fullName>
        <ecNumber evidence="2">5.6.2.2</ecNumber>
    </recommendedName>
</protein>
<feature type="domain" description="DNA topoisomerase type IIA subunit B" evidence="4">
    <location>
        <begin position="1"/>
        <end position="43"/>
    </location>
</feature>
<accession>X1LIZ4</accession>
<feature type="non-terminal residue" evidence="5">
    <location>
        <position position="1"/>
    </location>
</feature>
<evidence type="ECO:0000256" key="2">
    <source>
        <dbReference type="ARBA" id="ARBA00012895"/>
    </source>
</evidence>
<dbReference type="GO" id="GO:0003918">
    <property type="term" value="F:DNA topoisomerase type II (double strand cut, ATP-hydrolyzing) activity"/>
    <property type="evidence" value="ECO:0007669"/>
    <property type="project" value="UniProtKB-EC"/>
</dbReference>
<organism evidence="5">
    <name type="scientific">marine sediment metagenome</name>
    <dbReference type="NCBI Taxonomy" id="412755"/>
    <lineage>
        <taxon>unclassified sequences</taxon>
        <taxon>metagenomes</taxon>
        <taxon>ecological metagenomes</taxon>
    </lineage>
</organism>
<dbReference type="AlphaFoldDB" id="X1LIZ4"/>
<dbReference type="GO" id="GO:0003677">
    <property type="term" value="F:DNA binding"/>
    <property type="evidence" value="ECO:0007669"/>
    <property type="project" value="InterPro"/>
</dbReference>
<reference evidence="5" key="1">
    <citation type="journal article" date="2014" name="Front. Microbiol.">
        <title>High frequency of phylogenetically diverse reductive dehalogenase-homologous genes in deep subseafloor sedimentary metagenomes.</title>
        <authorList>
            <person name="Kawai M."/>
            <person name="Futagami T."/>
            <person name="Toyoda A."/>
            <person name="Takaki Y."/>
            <person name="Nishi S."/>
            <person name="Hori S."/>
            <person name="Arai W."/>
            <person name="Tsubouchi T."/>
            <person name="Morono Y."/>
            <person name="Uchiyama I."/>
            <person name="Ito T."/>
            <person name="Fujiyama A."/>
            <person name="Inagaki F."/>
            <person name="Takami H."/>
        </authorList>
    </citation>
    <scope>NUCLEOTIDE SEQUENCE</scope>
    <source>
        <strain evidence="5">Expedition CK06-06</strain>
    </source>
</reference>
<keyword evidence="3" id="KW-0413">Isomerase</keyword>
<evidence type="ECO:0000256" key="3">
    <source>
        <dbReference type="ARBA" id="ARBA00023235"/>
    </source>
</evidence>
<evidence type="ECO:0000259" key="4">
    <source>
        <dbReference type="Pfam" id="PF00204"/>
    </source>
</evidence>
<evidence type="ECO:0000256" key="1">
    <source>
        <dbReference type="ARBA" id="ARBA00000185"/>
    </source>
</evidence>
<dbReference type="SUPFAM" id="SSF54211">
    <property type="entry name" value="Ribosomal protein S5 domain 2-like"/>
    <property type="match status" value="1"/>
</dbReference>
<sequence length="43" mass="4748">HISGFRSALTRTTNTYARSKNLLKEKENALSGEDVREGLTAVL</sequence>
<dbReference type="GO" id="GO:0005524">
    <property type="term" value="F:ATP binding"/>
    <property type="evidence" value="ECO:0007669"/>
    <property type="project" value="InterPro"/>
</dbReference>
<dbReference type="Gene3D" id="3.30.230.10">
    <property type="match status" value="1"/>
</dbReference>
<proteinExistence type="predicted"/>
<dbReference type="InterPro" id="IPR013506">
    <property type="entry name" value="Topo_IIA_bsu_dom2"/>
</dbReference>
<comment type="caution">
    <text evidence="5">The sequence shown here is derived from an EMBL/GenBank/DDBJ whole genome shotgun (WGS) entry which is preliminary data.</text>
</comment>
<evidence type="ECO:0000313" key="5">
    <source>
        <dbReference type="EMBL" id="GAH94113.1"/>
    </source>
</evidence>
<dbReference type="EMBL" id="BARU01049531">
    <property type="protein sequence ID" value="GAH94113.1"/>
    <property type="molecule type" value="Genomic_DNA"/>
</dbReference>
<name>X1LIZ4_9ZZZZ</name>
<dbReference type="InterPro" id="IPR020568">
    <property type="entry name" value="Ribosomal_Su5_D2-typ_SF"/>
</dbReference>
<gene>
    <name evidence="5" type="ORF">S03H2_72851</name>
</gene>
<dbReference type="Pfam" id="PF00204">
    <property type="entry name" value="DNA_gyraseB"/>
    <property type="match status" value="1"/>
</dbReference>
<dbReference type="InterPro" id="IPR014721">
    <property type="entry name" value="Ribsml_uS5_D2-typ_fold_subgr"/>
</dbReference>
<comment type="catalytic activity">
    <reaction evidence="1">
        <text>ATP-dependent breakage, passage and rejoining of double-stranded DNA.</text>
        <dbReference type="EC" id="5.6.2.2"/>
    </reaction>
</comment>